<dbReference type="PROSITE" id="PS00571">
    <property type="entry name" value="AMIDASES"/>
    <property type="match status" value="1"/>
</dbReference>
<sequence length="590" mass="63920">MDITPRNPENREPISLSTQSKMTEAWKAKATAKREALSSLIPPEWRLPTPVPPPSELPNVTREIRRYLSPQEISITESSAVEIVTKTSTGQWKCEAVTRAFCHRAALAHQMINCLHEIFFDAAIDSARSLDEYYGNHRKPRGPLHGLPISLKDTIHVEGVQTSMGIVGWLDTVEGQSRGPHPEHTKRGYSSLIVQNLQGLGAIPYVKTSVPQGSFSGETTNHIIGHTPNPANRNLVVGGSSGGEGGLLALYGSPLGLGTDIGGSIRVPAAFNECFGLKPSTGRLPFQGIASVVDGEAAIPFVVGPMAHSAGDLVFCVRALLAVEPWRGDPLVLELPWRDEVFESTKRIFRGLEPAARLAFGVMVSDGVVNPQPPVTRALGEVVQLLRALGHTVIEWKPPSHAEALKLWRENCVIDGGTKFHNALSLSSEPATPTVFGNRARAPVDGSEVMARTVALREYRKAYLDYWESTADETGTGRAVDALIAPVHHGPPPAKGKVRYMGYTCAFNVLDYSASVIPVTRARKDVDVYTEGYSALNPMDKMAYEDYDPGLLDGAPVGVQIVGRRLQEETVLALAEEISSAMEKGDPSRL</sequence>
<evidence type="ECO:0000256" key="4">
    <source>
        <dbReference type="ARBA" id="ARBA00022801"/>
    </source>
</evidence>
<dbReference type="PANTHER" id="PTHR46072:SF7">
    <property type="entry name" value="AMIDASE"/>
    <property type="match status" value="1"/>
</dbReference>
<evidence type="ECO:0000256" key="2">
    <source>
        <dbReference type="ARBA" id="ARBA00009199"/>
    </source>
</evidence>
<dbReference type="GeneID" id="98139844"/>
<dbReference type="EC" id="3.5.1.4" evidence="3"/>
<name>A0ABR4LN33_9EURO</name>
<comment type="catalytic activity">
    <reaction evidence="1">
        <text>a monocarboxylic acid amide + H2O = a monocarboxylate + NH4(+)</text>
        <dbReference type="Rhea" id="RHEA:12020"/>
        <dbReference type="ChEBI" id="CHEBI:15377"/>
        <dbReference type="ChEBI" id="CHEBI:28938"/>
        <dbReference type="ChEBI" id="CHEBI:35757"/>
        <dbReference type="ChEBI" id="CHEBI:83628"/>
        <dbReference type="EC" id="3.5.1.4"/>
    </reaction>
</comment>
<proteinExistence type="inferred from homology"/>
<dbReference type="InterPro" id="IPR020556">
    <property type="entry name" value="Amidase_CS"/>
</dbReference>
<keyword evidence="4" id="KW-0378">Hydrolase</keyword>
<evidence type="ECO:0000256" key="3">
    <source>
        <dbReference type="ARBA" id="ARBA00012922"/>
    </source>
</evidence>
<evidence type="ECO:0000313" key="8">
    <source>
        <dbReference type="Proteomes" id="UP001610432"/>
    </source>
</evidence>
<feature type="region of interest" description="Disordered" evidence="5">
    <location>
        <begin position="1"/>
        <end position="21"/>
    </location>
</feature>
<dbReference type="Proteomes" id="UP001610432">
    <property type="component" value="Unassembled WGS sequence"/>
</dbReference>
<dbReference type="RefSeq" id="XP_070884924.1">
    <property type="nucleotide sequence ID" value="XM_071024772.1"/>
</dbReference>
<evidence type="ECO:0000256" key="1">
    <source>
        <dbReference type="ARBA" id="ARBA00001311"/>
    </source>
</evidence>
<accession>A0ABR4LN33</accession>
<dbReference type="SUPFAM" id="SSF75304">
    <property type="entry name" value="Amidase signature (AS) enzymes"/>
    <property type="match status" value="1"/>
</dbReference>
<evidence type="ECO:0000259" key="6">
    <source>
        <dbReference type="Pfam" id="PF01425"/>
    </source>
</evidence>
<comment type="caution">
    <text evidence="7">The sequence shown here is derived from an EMBL/GenBank/DDBJ whole genome shotgun (WGS) entry which is preliminary data.</text>
</comment>
<feature type="domain" description="Amidase" evidence="6">
    <location>
        <begin position="97"/>
        <end position="572"/>
    </location>
</feature>
<dbReference type="PIRSF" id="PIRSF001221">
    <property type="entry name" value="Amidase_fungi"/>
    <property type="match status" value="1"/>
</dbReference>
<reference evidence="7 8" key="1">
    <citation type="submission" date="2024-07" db="EMBL/GenBank/DDBJ databases">
        <title>Section-level genome sequencing and comparative genomics of Aspergillus sections Usti and Cavernicolus.</title>
        <authorList>
            <consortium name="Lawrence Berkeley National Laboratory"/>
            <person name="Nybo J.L."/>
            <person name="Vesth T.C."/>
            <person name="Theobald S."/>
            <person name="Frisvad J.C."/>
            <person name="Larsen T.O."/>
            <person name="Kjaerboelling I."/>
            <person name="Rothschild-Mancinelli K."/>
            <person name="Lyhne E.K."/>
            <person name="Kogle M.E."/>
            <person name="Barry K."/>
            <person name="Clum A."/>
            <person name="Na H."/>
            <person name="Ledsgaard L."/>
            <person name="Lin J."/>
            <person name="Lipzen A."/>
            <person name="Kuo A."/>
            <person name="Riley R."/>
            <person name="Mondo S."/>
            <person name="Labutti K."/>
            <person name="Haridas S."/>
            <person name="Pangalinan J."/>
            <person name="Salamov A.A."/>
            <person name="Simmons B.A."/>
            <person name="Magnuson J.K."/>
            <person name="Chen J."/>
            <person name="Drula E."/>
            <person name="Henrissat B."/>
            <person name="Wiebenga A."/>
            <person name="Lubbers R.J."/>
            <person name="Gomes A.C."/>
            <person name="Macurrencykelacurrency M.R."/>
            <person name="Stajich J."/>
            <person name="Grigoriev I.V."/>
            <person name="Mortensen U.H."/>
            <person name="De Vries R.P."/>
            <person name="Baker S.E."/>
            <person name="Andersen M.R."/>
        </authorList>
    </citation>
    <scope>NUCLEOTIDE SEQUENCE [LARGE SCALE GENOMIC DNA]</scope>
    <source>
        <strain evidence="7 8">CBS 449.75</strain>
    </source>
</reference>
<dbReference type="InterPro" id="IPR036928">
    <property type="entry name" value="AS_sf"/>
</dbReference>
<protein>
    <recommendedName>
        <fullName evidence="3">amidase</fullName>
        <ecNumber evidence="3">3.5.1.4</ecNumber>
    </recommendedName>
</protein>
<evidence type="ECO:0000313" key="7">
    <source>
        <dbReference type="EMBL" id="KAL2865945.1"/>
    </source>
</evidence>
<dbReference type="EMBL" id="JBFXLQ010000028">
    <property type="protein sequence ID" value="KAL2865945.1"/>
    <property type="molecule type" value="Genomic_DNA"/>
</dbReference>
<organism evidence="7 8">
    <name type="scientific">Aspergillus lucknowensis</name>
    <dbReference type="NCBI Taxonomy" id="176173"/>
    <lineage>
        <taxon>Eukaryota</taxon>
        <taxon>Fungi</taxon>
        <taxon>Dikarya</taxon>
        <taxon>Ascomycota</taxon>
        <taxon>Pezizomycotina</taxon>
        <taxon>Eurotiomycetes</taxon>
        <taxon>Eurotiomycetidae</taxon>
        <taxon>Eurotiales</taxon>
        <taxon>Aspergillaceae</taxon>
        <taxon>Aspergillus</taxon>
        <taxon>Aspergillus subgen. Nidulantes</taxon>
    </lineage>
</organism>
<gene>
    <name evidence="7" type="ORF">BJX67DRAFT_149356</name>
</gene>
<dbReference type="Pfam" id="PF01425">
    <property type="entry name" value="Amidase"/>
    <property type="match status" value="1"/>
</dbReference>
<evidence type="ECO:0000256" key="5">
    <source>
        <dbReference type="SAM" id="MobiDB-lite"/>
    </source>
</evidence>
<keyword evidence="8" id="KW-1185">Reference proteome</keyword>
<dbReference type="InterPro" id="IPR023631">
    <property type="entry name" value="Amidase_dom"/>
</dbReference>
<dbReference type="PANTHER" id="PTHR46072">
    <property type="entry name" value="AMIDASE-RELATED-RELATED"/>
    <property type="match status" value="1"/>
</dbReference>
<comment type="similarity">
    <text evidence="2">Belongs to the amidase family.</text>
</comment>
<dbReference type="Gene3D" id="3.90.1300.10">
    <property type="entry name" value="Amidase signature (AS) domain"/>
    <property type="match status" value="1"/>
</dbReference>